<dbReference type="PANTHER" id="PTHR33164">
    <property type="entry name" value="TRANSCRIPTIONAL REGULATOR, MARR FAMILY"/>
    <property type="match status" value="1"/>
</dbReference>
<proteinExistence type="predicted"/>
<keyword evidence="4" id="KW-1185">Reference proteome</keyword>
<dbReference type="PROSITE" id="PS50995">
    <property type="entry name" value="HTH_MARR_2"/>
    <property type="match status" value="1"/>
</dbReference>
<feature type="domain" description="HTH marR-type" evidence="2">
    <location>
        <begin position="9"/>
        <end position="147"/>
    </location>
</feature>
<gene>
    <name evidence="3" type="ORF">GCM10017559_55790</name>
</gene>
<protein>
    <submittedName>
        <fullName evidence="3">MarR family transcriptional regulator</fullName>
    </submittedName>
</protein>
<dbReference type="SMART" id="SM00347">
    <property type="entry name" value="HTH_MARR"/>
    <property type="match status" value="1"/>
</dbReference>
<dbReference type="InterPro" id="IPR039422">
    <property type="entry name" value="MarR/SlyA-like"/>
</dbReference>
<evidence type="ECO:0000313" key="3">
    <source>
        <dbReference type="EMBL" id="GAA3023340.1"/>
    </source>
</evidence>
<dbReference type="PRINTS" id="PR00598">
    <property type="entry name" value="HTHMARR"/>
</dbReference>
<reference evidence="4" key="1">
    <citation type="journal article" date="2019" name="Int. J. Syst. Evol. Microbiol.">
        <title>The Global Catalogue of Microorganisms (GCM) 10K type strain sequencing project: providing services to taxonomists for standard genome sequencing and annotation.</title>
        <authorList>
            <consortium name="The Broad Institute Genomics Platform"/>
            <consortium name="The Broad Institute Genome Sequencing Center for Infectious Disease"/>
            <person name="Wu L."/>
            <person name="Ma J."/>
        </authorList>
    </citation>
    <scope>NUCLEOTIDE SEQUENCE [LARGE SCALE GENOMIC DNA]</scope>
    <source>
        <strain evidence="4">JCM 3106</strain>
    </source>
</reference>
<dbReference type="Proteomes" id="UP001499930">
    <property type="component" value="Unassembled WGS sequence"/>
</dbReference>
<dbReference type="SUPFAM" id="SSF46785">
    <property type="entry name" value="Winged helix' DNA-binding domain"/>
    <property type="match status" value="1"/>
</dbReference>
<evidence type="ECO:0000259" key="2">
    <source>
        <dbReference type="PROSITE" id="PS50995"/>
    </source>
</evidence>
<comment type="caution">
    <text evidence="3">The sequence shown here is derived from an EMBL/GenBank/DDBJ whole genome shotgun (WGS) entry which is preliminary data.</text>
</comment>
<organism evidence="3 4">
    <name type="scientific">Streptosporangium longisporum</name>
    <dbReference type="NCBI Taxonomy" id="46187"/>
    <lineage>
        <taxon>Bacteria</taxon>
        <taxon>Bacillati</taxon>
        <taxon>Actinomycetota</taxon>
        <taxon>Actinomycetes</taxon>
        <taxon>Streptosporangiales</taxon>
        <taxon>Streptosporangiaceae</taxon>
        <taxon>Streptosporangium</taxon>
    </lineage>
</organism>
<dbReference type="InterPro" id="IPR036390">
    <property type="entry name" value="WH_DNA-bd_sf"/>
</dbReference>
<dbReference type="RefSeq" id="WP_344900490.1">
    <property type="nucleotide sequence ID" value="NZ_BAAAWD010000015.1"/>
</dbReference>
<evidence type="ECO:0000256" key="1">
    <source>
        <dbReference type="SAM" id="MobiDB-lite"/>
    </source>
</evidence>
<accession>A0ABP6KXJ1</accession>
<name>A0ABP6KXJ1_9ACTN</name>
<dbReference type="InterPro" id="IPR036388">
    <property type="entry name" value="WH-like_DNA-bd_sf"/>
</dbReference>
<sequence>MSETRWLNEAEMAAWMAYVAATHLLERRVEDQLKADSGLTHAQFEILAKLSACPGRQLRMTELAHRLIVSKSGLTYQIGQLERKGLVARESCPSDERGVLAVLTEQGMRCLERTAPGHVAVVRAFLIDRLTPEEIEAMRQIMTKATAAMEAALPGPLRDPGPGREPGAGSDPGTGPGSSREAGPGSDRGTGPGEVPG</sequence>
<dbReference type="Gene3D" id="1.10.10.10">
    <property type="entry name" value="Winged helix-like DNA-binding domain superfamily/Winged helix DNA-binding domain"/>
    <property type="match status" value="1"/>
</dbReference>
<dbReference type="Pfam" id="PF01047">
    <property type="entry name" value="MarR"/>
    <property type="match status" value="1"/>
</dbReference>
<dbReference type="InterPro" id="IPR000835">
    <property type="entry name" value="HTH_MarR-typ"/>
</dbReference>
<dbReference type="PANTHER" id="PTHR33164:SF99">
    <property type="entry name" value="MARR FAMILY REGULATORY PROTEIN"/>
    <property type="match status" value="1"/>
</dbReference>
<feature type="compositionally biased region" description="Gly residues" evidence="1">
    <location>
        <begin position="186"/>
        <end position="197"/>
    </location>
</feature>
<feature type="compositionally biased region" description="Gly residues" evidence="1">
    <location>
        <begin position="164"/>
        <end position="176"/>
    </location>
</feature>
<evidence type="ECO:0000313" key="4">
    <source>
        <dbReference type="Proteomes" id="UP001499930"/>
    </source>
</evidence>
<feature type="region of interest" description="Disordered" evidence="1">
    <location>
        <begin position="152"/>
        <end position="197"/>
    </location>
</feature>
<dbReference type="EMBL" id="BAAAWD010000015">
    <property type="protein sequence ID" value="GAA3023340.1"/>
    <property type="molecule type" value="Genomic_DNA"/>
</dbReference>